<proteinExistence type="predicted"/>
<organism evidence="1 2">
    <name type="scientific">Elysia crispata</name>
    <name type="common">lettuce slug</name>
    <dbReference type="NCBI Taxonomy" id="231223"/>
    <lineage>
        <taxon>Eukaryota</taxon>
        <taxon>Metazoa</taxon>
        <taxon>Spiralia</taxon>
        <taxon>Lophotrochozoa</taxon>
        <taxon>Mollusca</taxon>
        <taxon>Gastropoda</taxon>
        <taxon>Heterobranchia</taxon>
        <taxon>Euthyneura</taxon>
        <taxon>Panpulmonata</taxon>
        <taxon>Sacoglossa</taxon>
        <taxon>Placobranchoidea</taxon>
        <taxon>Plakobranchidae</taxon>
        <taxon>Elysia</taxon>
    </lineage>
</organism>
<dbReference type="AlphaFoldDB" id="A0AAE1DBP4"/>
<protein>
    <submittedName>
        <fullName evidence="1">Uncharacterized protein</fullName>
    </submittedName>
</protein>
<keyword evidence="2" id="KW-1185">Reference proteome</keyword>
<evidence type="ECO:0000313" key="2">
    <source>
        <dbReference type="Proteomes" id="UP001283361"/>
    </source>
</evidence>
<dbReference type="Proteomes" id="UP001283361">
    <property type="component" value="Unassembled WGS sequence"/>
</dbReference>
<sequence length="182" mass="21029">MDQHWCDSCQCYHFHNRERCCKTSCVTESYNFQEHFFGRHYTSSGHDCTREKICTNIAESNFGRSHIALVEPNDCSRNFHPRSSEIHHGCGTGNLKEGAFNLEFYRKYSVSKRDLTKSHSSDKVVEMSDCAREYNKWSLRDTNYKVPGGSYVGTSKLAEYSSRARLTENDVVNQSEINENAR</sequence>
<accession>A0AAE1DBP4</accession>
<reference evidence="1" key="1">
    <citation type="journal article" date="2023" name="G3 (Bethesda)">
        <title>A reference genome for the long-term kleptoplast-retaining sea slug Elysia crispata morphotype clarki.</title>
        <authorList>
            <person name="Eastman K.E."/>
            <person name="Pendleton A.L."/>
            <person name="Shaikh M.A."/>
            <person name="Suttiyut T."/>
            <person name="Ogas R."/>
            <person name="Tomko P."/>
            <person name="Gavelis G."/>
            <person name="Widhalm J.R."/>
            <person name="Wisecaver J.H."/>
        </authorList>
    </citation>
    <scope>NUCLEOTIDE SEQUENCE</scope>
    <source>
        <strain evidence="1">ECLA1</strain>
    </source>
</reference>
<dbReference type="EMBL" id="JAWDGP010004473">
    <property type="protein sequence ID" value="KAK3764040.1"/>
    <property type="molecule type" value="Genomic_DNA"/>
</dbReference>
<gene>
    <name evidence="1" type="ORF">RRG08_046510</name>
</gene>
<name>A0AAE1DBP4_9GAST</name>
<evidence type="ECO:0000313" key="1">
    <source>
        <dbReference type="EMBL" id="KAK3764040.1"/>
    </source>
</evidence>
<comment type="caution">
    <text evidence="1">The sequence shown here is derived from an EMBL/GenBank/DDBJ whole genome shotgun (WGS) entry which is preliminary data.</text>
</comment>